<dbReference type="KEGG" id="shun:DWB77_02976"/>
<dbReference type="EMBL" id="CP032698">
    <property type="protein sequence ID" value="AYG80838.1"/>
    <property type="molecule type" value="Genomic_DNA"/>
</dbReference>
<sequence length="68" mass="7533">MTDPRTTMGDPVHLALPHAPPKPARGCAVCAEMVARRRAAQRRGDLSAATDADVEIRHHPHRGRPRHR</sequence>
<name>A0A387HJB8_9ACTN</name>
<organism evidence="2 3">
    <name type="scientific">Streptomyces hundungensis</name>
    <dbReference type="NCBI Taxonomy" id="1077946"/>
    <lineage>
        <taxon>Bacteria</taxon>
        <taxon>Bacillati</taxon>
        <taxon>Actinomycetota</taxon>
        <taxon>Actinomycetes</taxon>
        <taxon>Kitasatosporales</taxon>
        <taxon>Streptomycetaceae</taxon>
        <taxon>Streptomyces</taxon>
    </lineage>
</organism>
<evidence type="ECO:0000313" key="3">
    <source>
        <dbReference type="Proteomes" id="UP000271554"/>
    </source>
</evidence>
<feature type="region of interest" description="Disordered" evidence="1">
    <location>
        <begin position="39"/>
        <end position="68"/>
    </location>
</feature>
<reference evidence="2 3" key="1">
    <citation type="submission" date="2018-10" db="EMBL/GenBank/DDBJ databases">
        <title>Relationship between Morphology and Antimicrobial Activity in Streptomyces.</title>
        <authorList>
            <person name="Kang H.J."/>
            <person name="Kim S.B."/>
        </authorList>
    </citation>
    <scope>NUCLEOTIDE SEQUENCE [LARGE SCALE GENOMIC DNA]</scope>
    <source>
        <strain evidence="2 3">BH38</strain>
    </source>
</reference>
<protein>
    <submittedName>
        <fullName evidence="2">Uncharacterized protein</fullName>
    </submittedName>
</protein>
<dbReference type="RefSeq" id="WP_174248558.1">
    <property type="nucleotide sequence ID" value="NZ_CP032698.1"/>
</dbReference>
<dbReference type="Proteomes" id="UP000271554">
    <property type="component" value="Chromosome"/>
</dbReference>
<dbReference type="AlphaFoldDB" id="A0A387HJB8"/>
<gene>
    <name evidence="2" type="ORF">DWB77_02976</name>
</gene>
<keyword evidence="3" id="KW-1185">Reference proteome</keyword>
<feature type="compositionally biased region" description="Basic residues" evidence="1">
    <location>
        <begin position="58"/>
        <end position="68"/>
    </location>
</feature>
<evidence type="ECO:0000313" key="2">
    <source>
        <dbReference type="EMBL" id="AYG80838.1"/>
    </source>
</evidence>
<feature type="region of interest" description="Disordered" evidence="1">
    <location>
        <begin position="1"/>
        <end position="23"/>
    </location>
</feature>
<proteinExistence type="predicted"/>
<evidence type="ECO:0000256" key="1">
    <source>
        <dbReference type="SAM" id="MobiDB-lite"/>
    </source>
</evidence>
<accession>A0A387HJB8</accession>